<keyword evidence="4" id="KW-1185">Reference proteome</keyword>
<keyword evidence="3" id="KW-0378">Hydrolase</keyword>
<organism evidence="3 4">
    <name type="scientific">Thermaerobacter composti</name>
    <dbReference type="NCBI Taxonomy" id="554949"/>
    <lineage>
        <taxon>Bacteria</taxon>
        <taxon>Bacillati</taxon>
        <taxon>Bacillota</taxon>
        <taxon>Clostridia</taxon>
        <taxon>Eubacteriales</taxon>
        <taxon>Clostridiales Family XVII. Incertae Sedis</taxon>
        <taxon>Thermaerobacter</taxon>
    </lineage>
</organism>
<feature type="region of interest" description="Disordered" evidence="1">
    <location>
        <begin position="65"/>
        <end position="156"/>
    </location>
</feature>
<proteinExistence type="predicted"/>
<feature type="domain" description="Cell wall hydrolase SleB" evidence="2">
    <location>
        <begin position="177"/>
        <end position="275"/>
    </location>
</feature>
<evidence type="ECO:0000313" key="3">
    <source>
        <dbReference type="EMBL" id="WPD19459.1"/>
    </source>
</evidence>
<protein>
    <submittedName>
        <fullName evidence="3">Cell wall hydrolase</fullName>
    </submittedName>
</protein>
<evidence type="ECO:0000313" key="4">
    <source>
        <dbReference type="Proteomes" id="UP001304683"/>
    </source>
</evidence>
<evidence type="ECO:0000259" key="2">
    <source>
        <dbReference type="Pfam" id="PF07486"/>
    </source>
</evidence>
<dbReference type="EMBL" id="CP132508">
    <property type="protein sequence ID" value="WPD19459.1"/>
    <property type="molecule type" value="Genomic_DNA"/>
</dbReference>
<gene>
    <name evidence="3" type="ORF">Q5761_01970</name>
</gene>
<dbReference type="Proteomes" id="UP001304683">
    <property type="component" value="Chromosome"/>
</dbReference>
<dbReference type="RefSeq" id="WP_318750984.1">
    <property type="nucleotide sequence ID" value="NZ_CP132508.1"/>
</dbReference>
<reference evidence="3 4" key="1">
    <citation type="submission" date="2023-08" db="EMBL/GenBank/DDBJ databases">
        <title>Genome sequence of Thermaerobacter compostii strain Ins1, a spore-forming filamentous bacterium isolated from a deep geothermal reservoir.</title>
        <authorList>
            <person name="Bregnard D."/>
            <person name="Gonzalez D."/>
            <person name="Junier P."/>
        </authorList>
    </citation>
    <scope>NUCLEOTIDE SEQUENCE [LARGE SCALE GENOMIC DNA]</scope>
    <source>
        <strain evidence="3 4">Ins1</strain>
    </source>
</reference>
<dbReference type="Gene3D" id="6.20.240.60">
    <property type="match status" value="1"/>
</dbReference>
<accession>A0ABZ0QQC1</accession>
<name>A0ABZ0QQC1_9FIRM</name>
<dbReference type="Gene3D" id="1.10.10.2520">
    <property type="entry name" value="Cell wall hydrolase SleB, domain 1"/>
    <property type="match status" value="1"/>
</dbReference>
<dbReference type="Pfam" id="PF07486">
    <property type="entry name" value="Hydrolase_2"/>
    <property type="match status" value="1"/>
</dbReference>
<feature type="region of interest" description="Disordered" evidence="1">
    <location>
        <begin position="1"/>
        <end position="27"/>
    </location>
</feature>
<dbReference type="InterPro" id="IPR011105">
    <property type="entry name" value="Cell_wall_hydrolase_SleB"/>
</dbReference>
<evidence type="ECO:0000256" key="1">
    <source>
        <dbReference type="SAM" id="MobiDB-lite"/>
    </source>
</evidence>
<feature type="compositionally biased region" description="Basic and acidic residues" evidence="1">
    <location>
        <begin position="120"/>
        <end position="144"/>
    </location>
</feature>
<sequence>MQAAAKEQVTPASPQPPGRSAGGASPGGPILAVALALAFVLAGPVAAVAGEAHPGLTGGAPVLARAHDADEGGPGGSSGRGIQDADGIATQGAPRPGAATLRADGATGWRRDAPTGPHKGGSDVGHRHLRGGREGRPAEREGRPAARGPQRRHPPMALSPWELRLLAQMIEAEAGAEPYAGKVAVGAVILNRVRSPLFPDTVEAVIFQPWQFEPILNGWFWREPSPASWRAARDAARGEDPTGGALYFWNPAKSGHQPHLEARPSAGWIGNHRFAY</sequence>
<dbReference type="GO" id="GO:0016787">
    <property type="term" value="F:hydrolase activity"/>
    <property type="evidence" value="ECO:0007669"/>
    <property type="project" value="UniProtKB-KW"/>
</dbReference>
<dbReference type="InterPro" id="IPR042047">
    <property type="entry name" value="SleB_dom1"/>
</dbReference>